<dbReference type="VEuPathDB" id="VectorBase:ACUA005163"/>
<dbReference type="Proteomes" id="UP000075883">
    <property type="component" value="Unassembled WGS sequence"/>
</dbReference>
<sequence length="101" mass="11095">MNKSCARCQKVVYPIEELKCLDKLAHPAPDVSWLVNIISTARRLSILRFLRHVGEKNQTSPIHWMHPNGTTSMMVMVIGVAPLGKVGDPGARESAMSGSVQ</sequence>
<dbReference type="EnsemblMetazoa" id="ACUA005163-RA">
    <property type="protein sequence ID" value="ACUA005163-PA"/>
    <property type="gene ID" value="ACUA005163"/>
</dbReference>
<name>A0A182LYQ1_9DIPT</name>
<dbReference type="AlphaFoldDB" id="A0A182LYQ1"/>
<evidence type="ECO:0000313" key="2">
    <source>
        <dbReference type="Proteomes" id="UP000075883"/>
    </source>
</evidence>
<keyword evidence="2" id="KW-1185">Reference proteome</keyword>
<accession>A0A182LYQ1</accession>
<organism evidence="1 2">
    <name type="scientific">Anopheles culicifacies</name>
    <dbReference type="NCBI Taxonomy" id="139723"/>
    <lineage>
        <taxon>Eukaryota</taxon>
        <taxon>Metazoa</taxon>
        <taxon>Ecdysozoa</taxon>
        <taxon>Arthropoda</taxon>
        <taxon>Hexapoda</taxon>
        <taxon>Insecta</taxon>
        <taxon>Pterygota</taxon>
        <taxon>Neoptera</taxon>
        <taxon>Endopterygota</taxon>
        <taxon>Diptera</taxon>
        <taxon>Nematocera</taxon>
        <taxon>Culicoidea</taxon>
        <taxon>Culicidae</taxon>
        <taxon>Anophelinae</taxon>
        <taxon>Anopheles</taxon>
        <taxon>culicifacies species complex</taxon>
    </lineage>
</organism>
<dbReference type="EMBL" id="AXCM01000273">
    <property type="status" value="NOT_ANNOTATED_CDS"/>
    <property type="molecule type" value="Genomic_DNA"/>
</dbReference>
<dbReference type="STRING" id="139723.A0A182LYQ1"/>
<reference evidence="2" key="1">
    <citation type="submission" date="2013-09" db="EMBL/GenBank/DDBJ databases">
        <title>The Genome Sequence of Anopheles culicifacies species A.</title>
        <authorList>
            <consortium name="The Broad Institute Genomics Platform"/>
            <person name="Neafsey D.E."/>
            <person name="Besansky N."/>
            <person name="Howell P."/>
            <person name="Walton C."/>
            <person name="Young S.K."/>
            <person name="Zeng Q."/>
            <person name="Gargeya S."/>
            <person name="Fitzgerald M."/>
            <person name="Haas B."/>
            <person name="Abouelleil A."/>
            <person name="Allen A.W."/>
            <person name="Alvarado L."/>
            <person name="Arachchi H.M."/>
            <person name="Berlin A.M."/>
            <person name="Chapman S.B."/>
            <person name="Gainer-Dewar J."/>
            <person name="Goldberg J."/>
            <person name="Griggs A."/>
            <person name="Gujja S."/>
            <person name="Hansen M."/>
            <person name="Howarth C."/>
            <person name="Imamovic A."/>
            <person name="Ireland A."/>
            <person name="Larimer J."/>
            <person name="McCowan C."/>
            <person name="Murphy C."/>
            <person name="Pearson M."/>
            <person name="Poon T.W."/>
            <person name="Priest M."/>
            <person name="Roberts A."/>
            <person name="Saif S."/>
            <person name="Shea T."/>
            <person name="Sisk P."/>
            <person name="Sykes S."/>
            <person name="Wortman J."/>
            <person name="Nusbaum C."/>
            <person name="Birren B."/>
        </authorList>
    </citation>
    <scope>NUCLEOTIDE SEQUENCE [LARGE SCALE GENOMIC DNA]</scope>
    <source>
        <strain evidence="2">A-37</strain>
    </source>
</reference>
<reference evidence="1" key="2">
    <citation type="submission" date="2020-05" db="UniProtKB">
        <authorList>
            <consortium name="EnsemblMetazoa"/>
        </authorList>
    </citation>
    <scope>IDENTIFICATION</scope>
    <source>
        <strain evidence="1">A-37</strain>
    </source>
</reference>
<evidence type="ECO:0000313" key="1">
    <source>
        <dbReference type="EnsemblMetazoa" id="ACUA005163-PA"/>
    </source>
</evidence>
<protein>
    <submittedName>
        <fullName evidence="1">Uncharacterized protein</fullName>
    </submittedName>
</protein>
<proteinExistence type="predicted"/>